<dbReference type="Gene3D" id="3.90.980.10">
    <property type="entry name" value="DNA primase, catalytic core, N-terminal domain"/>
    <property type="match status" value="1"/>
</dbReference>
<evidence type="ECO:0000256" key="3">
    <source>
        <dbReference type="ARBA" id="ARBA00022679"/>
    </source>
</evidence>
<evidence type="ECO:0000256" key="11">
    <source>
        <dbReference type="ARBA" id="ARBA00023163"/>
    </source>
</evidence>
<dbReference type="HAMAP" id="MF_00974">
    <property type="entry name" value="DNA_primase_DnaG"/>
    <property type="match status" value="1"/>
</dbReference>
<comment type="catalytic activity">
    <reaction evidence="12">
        <text>ssDNA + n NTP = ssDNA/pppN(pN)n-1 hybrid + (n-1) diphosphate.</text>
        <dbReference type="EC" id="2.7.7.101"/>
    </reaction>
</comment>
<evidence type="ECO:0000256" key="4">
    <source>
        <dbReference type="ARBA" id="ARBA00022695"/>
    </source>
</evidence>
<dbReference type="InterPro" id="IPR030846">
    <property type="entry name" value="DnaG_bac"/>
</dbReference>
<dbReference type="FunFam" id="3.40.1360.10:FF:000002">
    <property type="entry name" value="DNA primase"/>
    <property type="match status" value="1"/>
</dbReference>
<keyword evidence="5 12" id="KW-0235">DNA replication</keyword>
<dbReference type="GO" id="GO:1990077">
    <property type="term" value="C:primosome complex"/>
    <property type="evidence" value="ECO:0007669"/>
    <property type="project" value="UniProtKB-KW"/>
</dbReference>
<dbReference type="InterPro" id="IPR034151">
    <property type="entry name" value="TOPRIM_DnaG_bac"/>
</dbReference>
<dbReference type="FunFam" id="3.90.980.10:FF:000001">
    <property type="entry name" value="DNA primase"/>
    <property type="match status" value="1"/>
</dbReference>
<dbReference type="AlphaFoldDB" id="A0A5M8FHY8"/>
<keyword evidence="2 12" id="KW-0639">Primosome</keyword>
<dbReference type="SMART" id="SM00400">
    <property type="entry name" value="ZnF_CHCC"/>
    <property type="match status" value="1"/>
</dbReference>
<feature type="zinc finger region" description="CHC2-type" evidence="12 14">
    <location>
        <begin position="40"/>
        <end position="64"/>
    </location>
</feature>
<evidence type="ECO:0000256" key="14">
    <source>
        <dbReference type="PIRSR" id="PIRSR002811-1"/>
    </source>
</evidence>
<organism evidence="17 18">
    <name type="scientific">Thiohalocapsa marina</name>
    <dbReference type="NCBI Taxonomy" id="424902"/>
    <lineage>
        <taxon>Bacteria</taxon>
        <taxon>Pseudomonadati</taxon>
        <taxon>Pseudomonadota</taxon>
        <taxon>Gammaproteobacteria</taxon>
        <taxon>Chromatiales</taxon>
        <taxon>Chromatiaceae</taxon>
        <taxon>Thiohalocapsa</taxon>
    </lineage>
</organism>
<dbReference type="Gene3D" id="3.90.580.10">
    <property type="entry name" value="Zinc finger, CHC2-type domain"/>
    <property type="match status" value="1"/>
</dbReference>
<dbReference type="PANTHER" id="PTHR30313">
    <property type="entry name" value="DNA PRIMASE"/>
    <property type="match status" value="1"/>
</dbReference>
<dbReference type="Proteomes" id="UP000322981">
    <property type="component" value="Unassembled WGS sequence"/>
</dbReference>
<dbReference type="SMART" id="SM00493">
    <property type="entry name" value="TOPRIM"/>
    <property type="match status" value="1"/>
</dbReference>
<dbReference type="SUPFAM" id="SSF117023">
    <property type="entry name" value="DNA primase DnaG, C-terminal domain"/>
    <property type="match status" value="1"/>
</dbReference>
<comment type="similarity">
    <text evidence="12 13">Belongs to the DnaG primase family.</text>
</comment>
<dbReference type="GO" id="GO:0008270">
    <property type="term" value="F:zinc ion binding"/>
    <property type="evidence" value="ECO:0007669"/>
    <property type="project" value="UniProtKB-UniRule"/>
</dbReference>
<keyword evidence="9" id="KW-0460">Magnesium</keyword>
<dbReference type="Gene3D" id="1.10.860.10">
    <property type="entry name" value="DNAb Helicase, Chain A"/>
    <property type="match status" value="1"/>
</dbReference>
<dbReference type="FunFam" id="3.90.580.10:FF:000001">
    <property type="entry name" value="DNA primase"/>
    <property type="match status" value="1"/>
</dbReference>
<evidence type="ECO:0000256" key="13">
    <source>
        <dbReference type="PIRNR" id="PIRNR002811"/>
    </source>
</evidence>
<dbReference type="GO" id="GO:0003899">
    <property type="term" value="F:DNA-directed RNA polymerase activity"/>
    <property type="evidence" value="ECO:0007669"/>
    <property type="project" value="UniProtKB-UniRule"/>
</dbReference>
<accession>A0A5M8FHY8</accession>
<evidence type="ECO:0000256" key="7">
    <source>
        <dbReference type="ARBA" id="ARBA00022771"/>
    </source>
</evidence>
<dbReference type="Gene3D" id="1.20.50.20">
    <property type="entry name" value="DnaG, RNA polymerase domain, helical bundle"/>
    <property type="match status" value="1"/>
</dbReference>
<protein>
    <recommendedName>
        <fullName evidence="12 13">DNA primase</fullName>
        <ecNumber evidence="12">2.7.7.101</ecNumber>
    </recommendedName>
</protein>
<dbReference type="EC" id="2.7.7.101" evidence="12"/>
<dbReference type="SUPFAM" id="SSF57783">
    <property type="entry name" value="Zinc beta-ribbon"/>
    <property type="match status" value="1"/>
</dbReference>
<evidence type="ECO:0000256" key="1">
    <source>
        <dbReference type="ARBA" id="ARBA00022478"/>
    </source>
</evidence>
<keyword evidence="6 12" id="KW-0479">Metal-binding</keyword>
<dbReference type="PANTHER" id="PTHR30313:SF2">
    <property type="entry name" value="DNA PRIMASE"/>
    <property type="match status" value="1"/>
</dbReference>
<dbReference type="Pfam" id="PF01807">
    <property type="entry name" value="Zn_ribbon_DnaG"/>
    <property type="match status" value="1"/>
</dbReference>
<dbReference type="InterPro" id="IPR036977">
    <property type="entry name" value="DNA_primase_Znf_CHC2"/>
</dbReference>
<comment type="subunit">
    <text evidence="12">Monomer. Interacts with DnaB.</text>
</comment>
<evidence type="ECO:0000256" key="12">
    <source>
        <dbReference type="HAMAP-Rule" id="MF_00974"/>
    </source>
</evidence>
<dbReference type="RefSeq" id="WP_150094294.1">
    <property type="nucleotide sequence ID" value="NZ_VWXX01000031.1"/>
</dbReference>
<evidence type="ECO:0000313" key="18">
    <source>
        <dbReference type="Proteomes" id="UP000322981"/>
    </source>
</evidence>
<dbReference type="InterPro" id="IPR019475">
    <property type="entry name" value="DNA_primase_DnaB-bd"/>
</dbReference>
<dbReference type="Pfam" id="PF13155">
    <property type="entry name" value="Toprim_2"/>
    <property type="match status" value="1"/>
</dbReference>
<evidence type="ECO:0000256" key="8">
    <source>
        <dbReference type="ARBA" id="ARBA00022833"/>
    </source>
</evidence>
<feature type="region of interest" description="Disordered" evidence="15">
    <location>
        <begin position="426"/>
        <end position="464"/>
    </location>
</feature>
<dbReference type="InterPro" id="IPR016136">
    <property type="entry name" value="DNA_helicase_N/primase_C"/>
</dbReference>
<evidence type="ECO:0000259" key="16">
    <source>
        <dbReference type="PROSITE" id="PS50880"/>
    </source>
</evidence>
<evidence type="ECO:0000256" key="10">
    <source>
        <dbReference type="ARBA" id="ARBA00023125"/>
    </source>
</evidence>
<dbReference type="InterPro" id="IPR006171">
    <property type="entry name" value="TOPRIM_dom"/>
</dbReference>
<evidence type="ECO:0000256" key="15">
    <source>
        <dbReference type="SAM" id="MobiDB-lite"/>
    </source>
</evidence>
<comment type="caution">
    <text evidence="17">The sequence shown here is derived from an EMBL/GenBank/DDBJ whole genome shotgun (WGS) entry which is preliminary data.</text>
</comment>
<proteinExistence type="inferred from homology"/>
<dbReference type="InterPro" id="IPR002694">
    <property type="entry name" value="Znf_CHC2"/>
</dbReference>
<keyword evidence="7 12" id="KW-0863">Zinc-finger</keyword>
<reference evidence="17 18" key="1">
    <citation type="submission" date="2019-09" db="EMBL/GenBank/DDBJ databases">
        <title>Whole-genome sequence of the purple sulfur bacterium Thiohalocapsa marina DSM 19078.</title>
        <authorList>
            <person name="Kyndt J.A."/>
            <person name="Meyer T.E."/>
        </authorList>
    </citation>
    <scope>NUCLEOTIDE SEQUENCE [LARGE SCALE GENOMIC DNA]</scope>
    <source>
        <strain evidence="17 18">DSM 19078</strain>
    </source>
</reference>
<dbReference type="GO" id="GO:0000428">
    <property type="term" value="C:DNA-directed RNA polymerase complex"/>
    <property type="evidence" value="ECO:0007669"/>
    <property type="project" value="UniProtKB-KW"/>
</dbReference>
<dbReference type="NCBIfam" id="TIGR01391">
    <property type="entry name" value="dnaG"/>
    <property type="match status" value="1"/>
</dbReference>
<evidence type="ECO:0000313" key="17">
    <source>
        <dbReference type="EMBL" id="KAA6183570.1"/>
    </source>
</evidence>
<evidence type="ECO:0000256" key="2">
    <source>
        <dbReference type="ARBA" id="ARBA00022515"/>
    </source>
</evidence>
<dbReference type="PIRSF" id="PIRSF002811">
    <property type="entry name" value="DnaG"/>
    <property type="match status" value="1"/>
</dbReference>
<dbReference type="Pfam" id="PF08278">
    <property type="entry name" value="DnaG_DnaB_bind"/>
    <property type="match status" value="1"/>
</dbReference>
<dbReference type="InterPro" id="IPR013264">
    <property type="entry name" value="DNAG_N"/>
</dbReference>
<dbReference type="CDD" id="cd03364">
    <property type="entry name" value="TOPRIM_DnaG_primases"/>
    <property type="match status" value="1"/>
</dbReference>
<keyword evidence="18" id="KW-1185">Reference proteome</keyword>
<dbReference type="Pfam" id="PF08275">
    <property type="entry name" value="DNAG_N"/>
    <property type="match status" value="1"/>
</dbReference>
<dbReference type="GO" id="GO:0003677">
    <property type="term" value="F:DNA binding"/>
    <property type="evidence" value="ECO:0007669"/>
    <property type="project" value="UniProtKB-KW"/>
</dbReference>
<dbReference type="PROSITE" id="PS50880">
    <property type="entry name" value="TOPRIM"/>
    <property type="match status" value="1"/>
</dbReference>
<keyword evidence="4 12" id="KW-0548">Nucleotidyltransferase</keyword>
<evidence type="ECO:0000256" key="5">
    <source>
        <dbReference type="ARBA" id="ARBA00022705"/>
    </source>
</evidence>
<keyword evidence="10 12" id="KW-0238">DNA-binding</keyword>
<dbReference type="InterPro" id="IPR050219">
    <property type="entry name" value="DnaG_primase"/>
</dbReference>
<feature type="domain" description="Toprim" evidence="16">
    <location>
        <begin position="259"/>
        <end position="341"/>
    </location>
</feature>
<dbReference type="Gene3D" id="3.40.1360.10">
    <property type="match status" value="1"/>
</dbReference>
<sequence>MIGQVTPDYRERLLARVDLVEIVGQRVQLRKSGKEYQARCPFHNEKTPSFTVSAEKQFYHCFGCGAHGNAIDFLLEHDRLSFPEAIEELARQAGMELPDAGIAMEKGPDPSPLYAVLEQAADLYRRQFREHPQAGEAIAYLKRRGLSGEIARRFGLGYAPAGWNFLRSHLRTQPDHPNDDATLVDAGLLTDRDGKRYDRFRHRLMFPIRDRRGRVVGFGGRVLDNGEPKYLNSPETAVFHKGRELYGLYEAQQAERAPPRVLVVEGYMDVIALAQFGIPYAVATLGTATTTDHVKRLLRVAPELVFCFDGDRAGRAAAWKALKTALPLATGERPVRFLFLPDGEDPDSLIRKEGCAAFEARLSHAALLSDVLFQHLTGPLDLNTAEGRAALDAQARALLDDMPAGTFRALLEARLVELVGFDASAQPRTTPAREQASPPASRTRADAQGRPRRRRHMPAQAGQPVATTPLRRAIAMLLHDPALAPRARELPADWQEIDNPGIALLRELLDMIAADPEITPAALRARWDGTEQEKIIARLSDSALIDHIPADGRAAEFVGALARLNTDAAQERRQRALRAQRPAS</sequence>
<dbReference type="GO" id="GO:0005737">
    <property type="term" value="C:cytoplasm"/>
    <property type="evidence" value="ECO:0007669"/>
    <property type="project" value="TreeGrafter"/>
</dbReference>
<dbReference type="Pfam" id="PF10410">
    <property type="entry name" value="DnaB_bind"/>
    <property type="match status" value="1"/>
</dbReference>
<evidence type="ECO:0000256" key="9">
    <source>
        <dbReference type="ARBA" id="ARBA00022842"/>
    </source>
</evidence>
<gene>
    <name evidence="12" type="primary">dnaG</name>
    <name evidence="17" type="ORF">F2Q65_15370</name>
</gene>
<dbReference type="GO" id="GO:0006269">
    <property type="term" value="P:DNA replication, synthesis of primer"/>
    <property type="evidence" value="ECO:0007669"/>
    <property type="project" value="UniProtKB-UniRule"/>
</dbReference>
<dbReference type="SMART" id="SM00766">
    <property type="entry name" value="DnaG_DnaB_bind"/>
    <property type="match status" value="1"/>
</dbReference>
<comment type="domain">
    <text evidence="12">Contains an N-terminal zinc-binding domain, a central core domain that contains the primase activity, and a C-terminal DnaB-binding domain.</text>
</comment>
<dbReference type="InterPro" id="IPR013173">
    <property type="entry name" value="DNA_primase_DnaG_DnaB-bd_dom"/>
</dbReference>
<evidence type="ECO:0000256" key="6">
    <source>
        <dbReference type="ARBA" id="ARBA00022723"/>
    </source>
</evidence>
<keyword evidence="8 12" id="KW-0862">Zinc</keyword>
<dbReference type="InterPro" id="IPR037068">
    <property type="entry name" value="DNA_primase_core_N_sf"/>
</dbReference>
<keyword evidence="3 12" id="KW-0808">Transferase</keyword>
<comment type="function">
    <text evidence="12 13">RNA polymerase that catalyzes the synthesis of short RNA molecules used as primers for DNA polymerase during DNA replication.</text>
</comment>
<dbReference type="OrthoDB" id="9803773at2"/>
<name>A0A5M8FHY8_9GAMM</name>
<dbReference type="SUPFAM" id="SSF56731">
    <property type="entry name" value="DNA primase core"/>
    <property type="match status" value="1"/>
</dbReference>
<keyword evidence="11 12" id="KW-0804">Transcription</keyword>
<dbReference type="InterPro" id="IPR006295">
    <property type="entry name" value="DNA_primase_DnaG"/>
</dbReference>
<dbReference type="EMBL" id="VWXX01000031">
    <property type="protein sequence ID" value="KAA6183570.1"/>
    <property type="molecule type" value="Genomic_DNA"/>
</dbReference>
<keyword evidence="1 12" id="KW-0240">DNA-directed RNA polymerase</keyword>
<comment type="cofactor">
    <cofactor evidence="12 13 14">
        <name>Zn(2+)</name>
        <dbReference type="ChEBI" id="CHEBI:29105"/>
    </cofactor>
    <text evidence="12 13 14">Binds 1 zinc ion per monomer.</text>
</comment>